<comment type="caution">
    <text evidence="11">The sequence shown here is derived from an EMBL/GenBank/DDBJ whole genome shotgun (WGS) entry which is preliminary data.</text>
</comment>
<keyword evidence="6" id="KW-0342">GTP-binding</keyword>
<dbReference type="InterPro" id="IPR001245">
    <property type="entry name" value="Ser-Thr/Tyr_kinase_cat_dom"/>
</dbReference>
<evidence type="ECO:0000259" key="10">
    <source>
        <dbReference type="PROSITE" id="PS51722"/>
    </source>
</evidence>
<dbReference type="PANTHER" id="PTHR23115">
    <property type="entry name" value="TRANSLATION FACTOR"/>
    <property type="match status" value="1"/>
</dbReference>
<dbReference type="SMART" id="SM00220">
    <property type="entry name" value="S_TKc"/>
    <property type="match status" value="1"/>
</dbReference>
<dbReference type="Gene3D" id="1.10.510.10">
    <property type="entry name" value="Transferase(Phosphotransferase) domain 1"/>
    <property type="match status" value="1"/>
</dbReference>
<evidence type="ECO:0000256" key="5">
    <source>
        <dbReference type="ARBA" id="ARBA00022840"/>
    </source>
</evidence>
<dbReference type="Pfam" id="PF00069">
    <property type="entry name" value="Pkinase"/>
    <property type="match status" value="1"/>
</dbReference>
<evidence type="ECO:0000256" key="1">
    <source>
        <dbReference type="ARBA" id="ARBA00007249"/>
    </source>
</evidence>
<dbReference type="SUPFAM" id="SSF56112">
    <property type="entry name" value="Protein kinase-like (PK-like)"/>
    <property type="match status" value="1"/>
</dbReference>
<keyword evidence="4 7" id="KW-0547">Nucleotide-binding</keyword>
<evidence type="ECO:0000256" key="2">
    <source>
        <dbReference type="ARBA" id="ARBA00008171"/>
    </source>
</evidence>
<evidence type="ECO:0000313" key="11">
    <source>
        <dbReference type="EMBL" id="KAK8864797.1"/>
    </source>
</evidence>
<keyword evidence="3" id="KW-0808">Transferase</keyword>
<evidence type="ECO:0000256" key="8">
    <source>
        <dbReference type="SAM" id="MobiDB-lite"/>
    </source>
</evidence>
<evidence type="ECO:0008006" key="13">
    <source>
        <dbReference type="Google" id="ProtNLM"/>
    </source>
</evidence>
<dbReference type="Gene3D" id="2.40.30.10">
    <property type="entry name" value="Translation factors"/>
    <property type="match status" value="2"/>
</dbReference>
<proteinExistence type="inferred from homology"/>
<dbReference type="InterPro" id="IPR000795">
    <property type="entry name" value="T_Tr_GTP-bd_dom"/>
</dbReference>
<evidence type="ECO:0000256" key="6">
    <source>
        <dbReference type="ARBA" id="ARBA00023134"/>
    </source>
</evidence>
<name>A0ABR2ILQ4_9EUKA</name>
<dbReference type="EMBL" id="JAPFFF010000016">
    <property type="protein sequence ID" value="KAK8864797.1"/>
    <property type="molecule type" value="Genomic_DNA"/>
</dbReference>
<dbReference type="SUPFAM" id="SSF50465">
    <property type="entry name" value="EF-Tu/eEF-1alpha/eIF2-gamma C-terminal domain"/>
    <property type="match status" value="1"/>
</dbReference>
<sequence>MHKNKYLQNLIDLKQFTLGKSIGHGGFGSVFEVENIETKKKYAAKIIQCKNDEETCRKAFDREVFIMIYSDNPTIIKLVGFSLKDFDDNYNVTVIMEYITNGSLLKLLDNVRKKKIPEHYNNTIRQIILIGIARGMKYLHDRNIIHRDLKPGNVLLDENLHPIISDFGLSKFVQLENTNEQSICLGTVPYMAPEILLGCDYNRKVDVYAFGILMYEVVTESIHYPDYMNHKMARLVLETSVINNCYRPQFNFKIKSTLKNLIEECWSAESNHRPSFKEIFGKLTSRDYFLDDVDEGEINRYVESITEVNDPFEKLLRENDNLENQIIQATNENSQLKNEIEQLKAAHKKEGIDSSEANDESETDIDQLKDEKTSLLAEIDELNNQKTQMMAEIGKSREEIAQLNAEKQRIIAETDQLLKKKDNTAKDDDRKKEYYVSKFNLQDFLFPESAAKIEGAKPLISPPKKEKGTLNVLFIGNTNSGKSTAAGHIIHNRGLTSHALMTEIQKDVAKYKTKSNEFSFIFDSLDEEREKGISMKLSQKDLQLKINNINIIVAPGSPEFFEEMIKGASRADAFVLFVDAIRDDFDEEISEDSQIYKHALLAYILVRKQLIVAINKMDDITVGYSEERYNEVKNKMTRLLTTIGFPQKSYRFIPISGLKGDNLTKDSPNMFWWRSKSLLEMIGDFNLPEKQIDKPFRFLVHGVHKNSDNETLAFGRVEYGLIRKGQQIVVAPSGILTEVVSIEKNKELVDYAMSLDWVDIILNLSPNDIDSGFVFGNPKKNPPSECTSFTAQLLVTDFSGEIRKGYSAVFNINSAHIKCEFLELVQRIDCHTHKAANNPEFIEKGDAAVVVVKPTKPLSVENYQNYPKLSKFSVYDMGRIVAIGVVISIERK</sequence>
<feature type="domain" description="Protein kinase" evidence="9">
    <location>
        <begin position="16"/>
        <end position="289"/>
    </location>
</feature>
<dbReference type="PROSITE" id="PS00107">
    <property type="entry name" value="PROTEIN_KINASE_ATP"/>
    <property type="match status" value="1"/>
</dbReference>
<feature type="region of interest" description="Disordered" evidence="8">
    <location>
        <begin position="347"/>
        <end position="366"/>
    </location>
</feature>
<organism evidence="11 12">
    <name type="scientific">Tritrichomonas musculus</name>
    <dbReference type="NCBI Taxonomy" id="1915356"/>
    <lineage>
        <taxon>Eukaryota</taxon>
        <taxon>Metamonada</taxon>
        <taxon>Parabasalia</taxon>
        <taxon>Tritrichomonadida</taxon>
        <taxon>Tritrichomonadidae</taxon>
        <taxon>Tritrichomonas</taxon>
    </lineage>
</organism>
<dbReference type="PROSITE" id="PS51722">
    <property type="entry name" value="G_TR_2"/>
    <property type="match status" value="1"/>
</dbReference>
<dbReference type="InterPro" id="IPR027417">
    <property type="entry name" value="P-loop_NTPase"/>
</dbReference>
<dbReference type="InterPro" id="IPR054696">
    <property type="entry name" value="GTP-eEF1A_C"/>
</dbReference>
<feature type="compositionally biased region" description="Acidic residues" evidence="8">
    <location>
        <begin position="356"/>
        <end position="365"/>
    </location>
</feature>
<reference evidence="11 12" key="1">
    <citation type="submission" date="2024-04" db="EMBL/GenBank/DDBJ databases">
        <title>Tritrichomonas musculus Genome.</title>
        <authorList>
            <person name="Alves-Ferreira E."/>
            <person name="Grigg M."/>
            <person name="Lorenzi H."/>
            <person name="Galac M."/>
        </authorList>
    </citation>
    <scope>NUCLEOTIDE SEQUENCE [LARGE SCALE GENOMIC DNA]</scope>
    <source>
        <strain evidence="11 12">EAF2021</strain>
    </source>
</reference>
<dbReference type="InterPro" id="IPR050100">
    <property type="entry name" value="TRAFAC_GTPase_members"/>
</dbReference>
<dbReference type="PROSITE" id="PS50011">
    <property type="entry name" value="PROTEIN_KINASE_DOM"/>
    <property type="match status" value="1"/>
</dbReference>
<feature type="domain" description="Tr-type G" evidence="10">
    <location>
        <begin position="467"/>
        <end position="689"/>
    </location>
</feature>
<evidence type="ECO:0000313" key="12">
    <source>
        <dbReference type="Proteomes" id="UP001470230"/>
    </source>
</evidence>
<dbReference type="InterPro" id="IPR009001">
    <property type="entry name" value="Transl_elong_EF1A/Init_IF2_C"/>
</dbReference>
<dbReference type="PRINTS" id="PR00315">
    <property type="entry name" value="ELONGATNFCT"/>
</dbReference>
<dbReference type="InterPro" id="IPR009000">
    <property type="entry name" value="Transl_B-barrel_sf"/>
</dbReference>
<keyword evidence="3" id="KW-0418">Kinase</keyword>
<evidence type="ECO:0000256" key="7">
    <source>
        <dbReference type="PROSITE-ProRule" id="PRU10141"/>
    </source>
</evidence>
<feature type="binding site" evidence="7">
    <location>
        <position position="45"/>
    </location>
    <ligand>
        <name>ATP</name>
        <dbReference type="ChEBI" id="CHEBI:30616"/>
    </ligand>
</feature>
<evidence type="ECO:0000256" key="4">
    <source>
        <dbReference type="ARBA" id="ARBA00022741"/>
    </source>
</evidence>
<comment type="similarity">
    <text evidence="2">Belongs to the protein kinase superfamily. TKL Ser/Thr protein kinase family. ROCO subfamily.</text>
</comment>
<protein>
    <recommendedName>
        <fullName evidence="13">Protein kinase domain-containing protein</fullName>
    </recommendedName>
</protein>
<dbReference type="InterPro" id="IPR000719">
    <property type="entry name" value="Prot_kinase_dom"/>
</dbReference>
<dbReference type="Proteomes" id="UP001470230">
    <property type="component" value="Unassembled WGS sequence"/>
</dbReference>
<gene>
    <name evidence="11" type="ORF">M9Y10_010322</name>
</gene>
<evidence type="ECO:0000259" key="9">
    <source>
        <dbReference type="PROSITE" id="PS50011"/>
    </source>
</evidence>
<dbReference type="PROSITE" id="PS00108">
    <property type="entry name" value="PROTEIN_KINASE_ST"/>
    <property type="match status" value="1"/>
</dbReference>
<dbReference type="InterPro" id="IPR008271">
    <property type="entry name" value="Ser/Thr_kinase_AS"/>
</dbReference>
<keyword evidence="3" id="KW-0723">Serine/threonine-protein kinase</keyword>
<accession>A0ABR2ILQ4</accession>
<dbReference type="Pfam" id="PF00009">
    <property type="entry name" value="GTP_EFTU"/>
    <property type="match status" value="1"/>
</dbReference>
<keyword evidence="5 7" id="KW-0067">ATP-binding</keyword>
<dbReference type="SUPFAM" id="SSF50447">
    <property type="entry name" value="Translation proteins"/>
    <property type="match status" value="1"/>
</dbReference>
<dbReference type="Gene3D" id="3.40.50.300">
    <property type="entry name" value="P-loop containing nucleotide triphosphate hydrolases"/>
    <property type="match status" value="1"/>
</dbReference>
<evidence type="ECO:0000256" key="3">
    <source>
        <dbReference type="ARBA" id="ARBA00022527"/>
    </source>
</evidence>
<dbReference type="InterPro" id="IPR017441">
    <property type="entry name" value="Protein_kinase_ATP_BS"/>
</dbReference>
<dbReference type="SUPFAM" id="SSF52540">
    <property type="entry name" value="P-loop containing nucleoside triphosphate hydrolases"/>
    <property type="match status" value="1"/>
</dbReference>
<dbReference type="InterPro" id="IPR011009">
    <property type="entry name" value="Kinase-like_dom_sf"/>
</dbReference>
<keyword evidence="12" id="KW-1185">Reference proteome</keyword>
<dbReference type="Gene3D" id="1.20.5.1700">
    <property type="match status" value="1"/>
</dbReference>
<comment type="similarity">
    <text evidence="1">Belongs to the TRAFAC class translation factor GTPase superfamily. Classic translation factor GTPase family. EF-Tu/EF-1A subfamily.</text>
</comment>
<dbReference type="Pfam" id="PF22594">
    <property type="entry name" value="GTP-eEF1A_C"/>
    <property type="match status" value="1"/>
</dbReference>
<dbReference type="PRINTS" id="PR00109">
    <property type="entry name" value="TYRKINASE"/>
</dbReference>